<dbReference type="PANTHER" id="PTHR30365">
    <property type="entry name" value="CYTOCHROME D UBIQUINOL OXIDASE"/>
    <property type="match status" value="1"/>
</dbReference>
<dbReference type="GO" id="GO:0016682">
    <property type="term" value="F:oxidoreductase activity, acting on diphenols and related substances as donors, oxygen as acceptor"/>
    <property type="evidence" value="ECO:0007669"/>
    <property type="project" value="TreeGrafter"/>
</dbReference>
<feature type="transmembrane region" description="Helical" evidence="12">
    <location>
        <begin position="363"/>
        <end position="384"/>
    </location>
</feature>
<evidence type="ECO:0000256" key="5">
    <source>
        <dbReference type="ARBA" id="ARBA00022617"/>
    </source>
</evidence>
<evidence type="ECO:0000256" key="4">
    <source>
        <dbReference type="ARBA" id="ARBA00022475"/>
    </source>
</evidence>
<evidence type="ECO:0000256" key="8">
    <source>
        <dbReference type="ARBA" id="ARBA00022982"/>
    </source>
</evidence>
<dbReference type="GO" id="GO:0005886">
    <property type="term" value="C:plasma membrane"/>
    <property type="evidence" value="ECO:0007669"/>
    <property type="project" value="UniProtKB-SubCell"/>
</dbReference>
<accession>A0A6F8ZFK8</accession>
<feature type="transmembrane region" description="Helical" evidence="12">
    <location>
        <begin position="53"/>
        <end position="71"/>
    </location>
</feature>
<feature type="transmembrane region" description="Helical" evidence="12">
    <location>
        <begin position="184"/>
        <end position="205"/>
    </location>
</feature>
<dbReference type="AlphaFoldDB" id="A0A6F8ZFK8"/>
<keyword evidence="9 12" id="KW-1133">Transmembrane helix</keyword>
<feature type="transmembrane region" description="Helical" evidence="12">
    <location>
        <begin position="329"/>
        <end position="351"/>
    </location>
</feature>
<dbReference type="GO" id="GO:0009055">
    <property type="term" value="F:electron transfer activity"/>
    <property type="evidence" value="ECO:0007669"/>
    <property type="project" value="UniProtKB-UniRule"/>
</dbReference>
<keyword evidence="10 12" id="KW-0408">Iron</keyword>
<keyword evidence="8 12" id="KW-0249">Electron transport</keyword>
<feature type="transmembrane region" description="Helical" evidence="12">
    <location>
        <begin position="217"/>
        <end position="235"/>
    </location>
</feature>
<gene>
    <name evidence="13" type="primary">cydA</name>
    <name evidence="13" type="ORF">R50_0944</name>
</gene>
<dbReference type="EC" id="1.10.3.-" evidence="13"/>
<sequence length="464" mass="51494">MTQLGLARLQFGVTTVYHFLFVPLTIGISFLIAIMETQYYVTKKPEYRQLAQYWGKLFLINFAIGVVTGILQEFQFGLDWANYSRFVGDIFGAPLAVEALLAFFMESTFIGVWVFGWDRVSKGVHLAAIWLVALGTSLSALWILTANSFMQEPVGYVIAQHKAEMASFGALLANPQLWREFPHVIMASWLTASVFVLAVSSYQILKKRNVEAFKHSFRLAAIVGAIASVLVIVIGDMQASHLRVSEPMKLAASEAVFNTTGQHAPWKVFAIVNGKTEHNSAVIEIPDMLSLLAYKSTTGSIEGINQIQAQYVKKYGPGNYVPPVAPVFYTFRLMILAGTLMLIMTWWALFLLKGDRYVNRPRFLKLMEWTLILPYLANISGWIMTEVGRQPWVVYGLLKTADGVSPPVTVPAGDIAFSVIVFTLTYGLMAGFAVYLFRKYADTDLGPATAEGEVAEGAAYTRVV</sequence>
<protein>
    <submittedName>
        <fullName evidence="13">Cytochrome bb' ubiquinol oxidase, subunit I</fullName>
        <ecNumber evidence="13">1.10.3.-</ecNumber>
    </submittedName>
</protein>
<keyword evidence="3 12" id="KW-0813">Transport</keyword>
<keyword evidence="11 12" id="KW-0472">Membrane</keyword>
<dbReference type="Proteomes" id="UP000503399">
    <property type="component" value="Chromosome"/>
</dbReference>
<dbReference type="Pfam" id="PF01654">
    <property type="entry name" value="Cyt_bd_oxida_I"/>
    <property type="match status" value="1"/>
</dbReference>
<evidence type="ECO:0000256" key="9">
    <source>
        <dbReference type="ARBA" id="ARBA00022989"/>
    </source>
</evidence>
<keyword evidence="5 12" id="KW-0349">Heme</keyword>
<evidence type="ECO:0000256" key="12">
    <source>
        <dbReference type="PIRNR" id="PIRNR006446"/>
    </source>
</evidence>
<keyword evidence="4 12" id="KW-1003">Cell membrane</keyword>
<keyword evidence="14" id="KW-1185">Reference proteome</keyword>
<evidence type="ECO:0000256" key="7">
    <source>
        <dbReference type="ARBA" id="ARBA00022723"/>
    </source>
</evidence>
<dbReference type="GO" id="GO:0070069">
    <property type="term" value="C:cytochrome complex"/>
    <property type="evidence" value="ECO:0007669"/>
    <property type="project" value="UniProtKB-UniRule"/>
</dbReference>
<dbReference type="InterPro" id="IPR002585">
    <property type="entry name" value="Cyt-d_ubiquinol_oxidase_su_1"/>
</dbReference>
<evidence type="ECO:0000313" key="14">
    <source>
        <dbReference type="Proteomes" id="UP000503399"/>
    </source>
</evidence>
<comment type="subcellular location">
    <subcellularLocation>
        <location evidence="1">Cell membrane</location>
        <topology evidence="1">Multi-pass membrane protein</topology>
    </subcellularLocation>
</comment>
<dbReference type="EMBL" id="LR778114">
    <property type="protein sequence ID" value="CAB1128450.1"/>
    <property type="molecule type" value="Genomic_DNA"/>
</dbReference>
<evidence type="ECO:0000256" key="10">
    <source>
        <dbReference type="ARBA" id="ARBA00023004"/>
    </source>
</evidence>
<keyword evidence="13" id="KW-0560">Oxidoreductase</keyword>
<dbReference type="PIRSF" id="PIRSF006446">
    <property type="entry name" value="Cyt_quinol_oxidase_1"/>
    <property type="match status" value="1"/>
</dbReference>
<dbReference type="PANTHER" id="PTHR30365:SF15">
    <property type="entry name" value="CYTOCHROME BD UBIQUINOL OXIDASE SUBUNIT 1"/>
    <property type="match status" value="1"/>
</dbReference>
<feature type="transmembrane region" description="Helical" evidence="12">
    <location>
        <begin position="20"/>
        <end position="41"/>
    </location>
</feature>
<evidence type="ECO:0000313" key="13">
    <source>
        <dbReference type="EMBL" id="CAB1128450.1"/>
    </source>
</evidence>
<dbReference type="GO" id="GO:0046872">
    <property type="term" value="F:metal ion binding"/>
    <property type="evidence" value="ECO:0007669"/>
    <property type="project" value="UniProtKB-UniRule"/>
</dbReference>
<evidence type="ECO:0000256" key="3">
    <source>
        <dbReference type="ARBA" id="ARBA00022448"/>
    </source>
</evidence>
<evidence type="ECO:0000256" key="11">
    <source>
        <dbReference type="ARBA" id="ARBA00023136"/>
    </source>
</evidence>
<dbReference type="GO" id="GO:0019646">
    <property type="term" value="P:aerobic electron transport chain"/>
    <property type="evidence" value="ECO:0007669"/>
    <property type="project" value="InterPro"/>
</dbReference>
<dbReference type="GO" id="GO:0020037">
    <property type="term" value="F:heme binding"/>
    <property type="evidence" value="ECO:0007669"/>
    <property type="project" value="TreeGrafter"/>
</dbReference>
<name>A0A6F8ZFK8_9FIRM</name>
<comment type="similarity">
    <text evidence="2 12">Belongs to the cytochrome ubiquinol oxidase subunit 1 family.</text>
</comment>
<evidence type="ECO:0000256" key="1">
    <source>
        <dbReference type="ARBA" id="ARBA00004651"/>
    </source>
</evidence>
<feature type="transmembrane region" description="Helical" evidence="12">
    <location>
        <begin position="91"/>
        <end position="116"/>
    </location>
</feature>
<evidence type="ECO:0000256" key="2">
    <source>
        <dbReference type="ARBA" id="ARBA00009819"/>
    </source>
</evidence>
<organism evidence="13 14">
    <name type="scientific">Candidatus Hydrogenisulfobacillus filiaventi</name>
    <dbReference type="NCBI Taxonomy" id="2707344"/>
    <lineage>
        <taxon>Bacteria</taxon>
        <taxon>Bacillati</taxon>
        <taxon>Bacillota</taxon>
        <taxon>Clostridia</taxon>
        <taxon>Eubacteriales</taxon>
        <taxon>Clostridiales Family XVII. Incertae Sedis</taxon>
        <taxon>Candidatus Hydrogenisulfobacillus</taxon>
    </lineage>
</organism>
<evidence type="ECO:0000256" key="6">
    <source>
        <dbReference type="ARBA" id="ARBA00022692"/>
    </source>
</evidence>
<keyword evidence="7 12" id="KW-0479">Metal-binding</keyword>
<proteinExistence type="inferred from homology"/>
<keyword evidence="6 12" id="KW-0812">Transmembrane</keyword>
<dbReference type="KEGG" id="hfv:R50_0944"/>
<feature type="transmembrane region" description="Helical" evidence="12">
    <location>
        <begin position="123"/>
        <end position="144"/>
    </location>
</feature>
<feature type="transmembrane region" description="Helical" evidence="12">
    <location>
        <begin position="415"/>
        <end position="437"/>
    </location>
</feature>
<reference evidence="13 14" key="1">
    <citation type="submission" date="2020-02" db="EMBL/GenBank/DDBJ databases">
        <authorList>
            <person name="Hogendoorn C."/>
        </authorList>
    </citation>
    <scope>NUCLEOTIDE SEQUENCE [LARGE SCALE GENOMIC DNA]</scope>
    <source>
        <strain evidence="13">R501</strain>
    </source>
</reference>